<feature type="transmembrane region" description="Helical" evidence="3">
    <location>
        <begin position="6"/>
        <end position="25"/>
    </location>
</feature>
<evidence type="ECO:0000313" key="4">
    <source>
        <dbReference type="EMBL" id="EAY07632.1"/>
    </source>
</evidence>
<evidence type="ECO:0000256" key="2">
    <source>
        <dbReference type="ARBA" id="ARBA00023002"/>
    </source>
</evidence>
<reference evidence="4" key="1">
    <citation type="submission" date="2006-10" db="EMBL/GenBank/DDBJ databases">
        <authorList>
            <person name="Amadeo P."/>
            <person name="Zhao Q."/>
            <person name="Wortman J."/>
            <person name="Fraser-Liggett C."/>
            <person name="Carlton J."/>
        </authorList>
    </citation>
    <scope>NUCLEOTIDE SEQUENCE</scope>
    <source>
        <strain evidence="4">G3</strain>
    </source>
</reference>
<dbReference type="Pfam" id="PF00106">
    <property type="entry name" value="adh_short"/>
    <property type="match status" value="1"/>
</dbReference>
<keyword evidence="3" id="KW-0812">Transmembrane</keyword>
<dbReference type="AlphaFoldDB" id="A2EI72"/>
<organism evidence="4 5">
    <name type="scientific">Trichomonas vaginalis (strain ATCC PRA-98 / G3)</name>
    <dbReference type="NCBI Taxonomy" id="412133"/>
    <lineage>
        <taxon>Eukaryota</taxon>
        <taxon>Metamonada</taxon>
        <taxon>Parabasalia</taxon>
        <taxon>Trichomonadida</taxon>
        <taxon>Trichomonadidae</taxon>
        <taxon>Trichomonas</taxon>
    </lineage>
</organism>
<dbReference type="STRING" id="5722.A2EI72"/>
<dbReference type="eggNOG" id="KOG1014">
    <property type="taxonomic scope" value="Eukaryota"/>
</dbReference>
<dbReference type="OrthoDB" id="1393670at2759"/>
<dbReference type="PRINTS" id="PR00081">
    <property type="entry name" value="GDHRDH"/>
</dbReference>
<dbReference type="InterPro" id="IPR051019">
    <property type="entry name" value="VLCFA-Steroid_DH"/>
</dbReference>
<dbReference type="VEuPathDB" id="TrichDB:TVAGG3_0858810"/>
<protein>
    <submittedName>
        <fullName evidence="4">Oxidoreductase, short chain dehydrogenase/reductase family protein</fullName>
    </submittedName>
</protein>
<dbReference type="EMBL" id="DS113395">
    <property type="protein sequence ID" value="EAY07632.1"/>
    <property type="molecule type" value="Genomic_DNA"/>
</dbReference>
<dbReference type="KEGG" id="tva:4765520"/>
<keyword evidence="2" id="KW-0560">Oxidoreductase</keyword>
<evidence type="ECO:0000256" key="3">
    <source>
        <dbReference type="SAM" id="Phobius"/>
    </source>
</evidence>
<keyword evidence="3" id="KW-1133">Transmembrane helix</keyword>
<dbReference type="SMR" id="A2EI72"/>
<comment type="similarity">
    <text evidence="1">Belongs to the short-chain dehydrogenases/reductases (SDR) family.</text>
</comment>
<keyword evidence="3" id="KW-0472">Membrane</keyword>
<dbReference type="InParanoid" id="A2EI72"/>
<evidence type="ECO:0000256" key="1">
    <source>
        <dbReference type="ARBA" id="ARBA00006484"/>
    </source>
</evidence>
<evidence type="ECO:0000313" key="5">
    <source>
        <dbReference type="Proteomes" id="UP000001542"/>
    </source>
</evidence>
<dbReference type="OMA" id="THELAMI"/>
<dbReference type="Gene3D" id="3.40.50.720">
    <property type="entry name" value="NAD(P)-binding Rossmann-like Domain"/>
    <property type="match status" value="1"/>
</dbReference>
<proteinExistence type="inferred from homology"/>
<dbReference type="Proteomes" id="UP000001542">
    <property type="component" value="Unassembled WGS sequence"/>
</dbReference>
<gene>
    <name evidence="4" type="ORF">TVAG_429960</name>
</gene>
<dbReference type="CDD" id="cd05233">
    <property type="entry name" value="SDR_c"/>
    <property type="match status" value="1"/>
</dbReference>
<accession>A2EI72</accession>
<dbReference type="InterPro" id="IPR002347">
    <property type="entry name" value="SDR_fam"/>
</dbReference>
<dbReference type="GO" id="GO:0016491">
    <property type="term" value="F:oxidoreductase activity"/>
    <property type="evidence" value="ECO:0000318"/>
    <property type="project" value="GO_Central"/>
</dbReference>
<reference evidence="4" key="2">
    <citation type="journal article" date="2007" name="Science">
        <title>Draft genome sequence of the sexually transmitted pathogen Trichomonas vaginalis.</title>
        <authorList>
            <person name="Carlton J.M."/>
            <person name="Hirt R.P."/>
            <person name="Silva J.C."/>
            <person name="Delcher A.L."/>
            <person name="Schatz M."/>
            <person name="Zhao Q."/>
            <person name="Wortman J.R."/>
            <person name="Bidwell S.L."/>
            <person name="Alsmark U.C.M."/>
            <person name="Besteiro S."/>
            <person name="Sicheritz-Ponten T."/>
            <person name="Noel C.J."/>
            <person name="Dacks J.B."/>
            <person name="Foster P.G."/>
            <person name="Simillion C."/>
            <person name="Van de Peer Y."/>
            <person name="Miranda-Saavedra D."/>
            <person name="Barton G.J."/>
            <person name="Westrop G.D."/>
            <person name="Mueller S."/>
            <person name="Dessi D."/>
            <person name="Fiori P.L."/>
            <person name="Ren Q."/>
            <person name="Paulsen I."/>
            <person name="Zhang H."/>
            <person name="Bastida-Corcuera F.D."/>
            <person name="Simoes-Barbosa A."/>
            <person name="Brown M.T."/>
            <person name="Hayes R.D."/>
            <person name="Mukherjee M."/>
            <person name="Okumura C.Y."/>
            <person name="Schneider R."/>
            <person name="Smith A.J."/>
            <person name="Vanacova S."/>
            <person name="Villalvazo M."/>
            <person name="Haas B.J."/>
            <person name="Pertea M."/>
            <person name="Feldblyum T.V."/>
            <person name="Utterback T.R."/>
            <person name="Shu C.L."/>
            <person name="Osoegawa K."/>
            <person name="de Jong P.J."/>
            <person name="Hrdy I."/>
            <person name="Horvathova L."/>
            <person name="Zubacova Z."/>
            <person name="Dolezal P."/>
            <person name="Malik S.B."/>
            <person name="Logsdon J.M. Jr."/>
            <person name="Henze K."/>
            <person name="Gupta A."/>
            <person name="Wang C.C."/>
            <person name="Dunne R.L."/>
            <person name="Upcroft J.A."/>
            <person name="Upcroft P."/>
            <person name="White O."/>
            <person name="Salzberg S.L."/>
            <person name="Tang P."/>
            <person name="Chiu C.-H."/>
            <person name="Lee Y.-S."/>
            <person name="Embley T.M."/>
            <person name="Coombs G.H."/>
            <person name="Mottram J.C."/>
            <person name="Tachezy J."/>
            <person name="Fraser-Liggett C.M."/>
            <person name="Johnson P.J."/>
        </authorList>
    </citation>
    <scope>NUCLEOTIDE SEQUENCE [LARGE SCALE GENOMIC DNA]</scope>
    <source>
        <strain evidence="4">G3</strain>
    </source>
</reference>
<dbReference type="PANTHER" id="PTHR43899">
    <property type="entry name" value="RH59310P"/>
    <property type="match status" value="1"/>
</dbReference>
<dbReference type="RefSeq" id="XP_001319855.1">
    <property type="nucleotide sequence ID" value="XM_001319820.1"/>
</dbReference>
<sequence>MFEIFFFWLGILGIVHSLNTIVRFIRGYTGKKPDIKKKYNTNWVLITGASSGTGKHLALKLAKDGLNIVGTGRDTTRFNSVAQQCRSLGVQFETVIADFAKPESVNTVVKAMEDKDIGVYFLCAGYGMVDDFFNFTEKQLIDFIESMVISQTILYKYIIEKSKKRKSETLVYGIASLAAEAIFGTGQMYCTVKSYMSSMFRHLELEMRNEAPNIHFQAIHPGPFAGSMFFNKVPQFVQNFIEKTQKFLLKDEDIADMMLYTMGNGIQVDVSSASLFSLFGYWLITKVGQNLVNRFFVWAKMHMK</sequence>
<dbReference type="InterPro" id="IPR036291">
    <property type="entry name" value="NAD(P)-bd_dom_sf"/>
</dbReference>
<name>A2EI72_TRIV3</name>
<feature type="transmembrane region" description="Helical" evidence="3">
    <location>
        <begin position="266"/>
        <end position="284"/>
    </location>
</feature>
<dbReference type="VEuPathDB" id="TrichDB:TVAG_429960"/>
<feature type="transmembrane region" description="Helical" evidence="3">
    <location>
        <begin position="170"/>
        <end position="189"/>
    </location>
</feature>
<keyword evidence="5" id="KW-1185">Reference proteome</keyword>
<dbReference type="SUPFAM" id="SSF51735">
    <property type="entry name" value="NAD(P)-binding Rossmann-fold domains"/>
    <property type="match status" value="1"/>
</dbReference>
<dbReference type="PANTHER" id="PTHR43899:SF13">
    <property type="entry name" value="RH59310P"/>
    <property type="match status" value="1"/>
</dbReference>